<dbReference type="PROSITE" id="PS50005">
    <property type="entry name" value="TPR"/>
    <property type="match status" value="3"/>
</dbReference>
<dbReference type="Gene3D" id="1.25.40.10">
    <property type="entry name" value="Tetratricopeptide repeat domain"/>
    <property type="match status" value="2"/>
</dbReference>
<dbReference type="Gene3D" id="2.60.120.10">
    <property type="entry name" value="Jelly Rolls"/>
    <property type="match status" value="1"/>
</dbReference>
<keyword evidence="6 8" id="KW-0802">TPR repeat</keyword>
<evidence type="ECO:0000313" key="11">
    <source>
        <dbReference type="Proteomes" id="UP000663836"/>
    </source>
</evidence>
<gene>
    <name evidence="10" type="ORF">JBS370_LOCUS10940</name>
</gene>
<keyword evidence="4" id="KW-0548">Nucleotidyltransferase</keyword>
<comment type="caution">
    <text evidence="10">The sequence shown here is derived from an EMBL/GenBank/DDBJ whole genome shotgun (WGS) entry which is preliminary data.</text>
</comment>
<dbReference type="PROSITE" id="PS51996">
    <property type="entry name" value="TR_MART"/>
    <property type="match status" value="1"/>
</dbReference>
<comment type="similarity">
    <text evidence="1 9">Belongs to the Arg-specific ADP-ribosyltransferase family.</text>
</comment>
<dbReference type="SMART" id="SM00028">
    <property type="entry name" value="TPR"/>
    <property type="match status" value="6"/>
</dbReference>
<dbReference type="InterPro" id="IPR019734">
    <property type="entry name" value="TPR_rpt"/>
</dbReference>
<dbReference type="AlphaFoldDB" id="A0A818WBH5"/>
<dbReference type="InterPro" id="IPR014710">
    <property type="entry name" value="RmlC-like_jellyroll"/>
</dbReference>
<evidence type="ECO:0000256" key="6">
    <source>
        <dbReference type="ARBA" id="ARBA00022803"/>
    </source>
</evidence>
<keyword evidence="9" id="KW-0520">NAD</keyword>
<evidence type="ECO:0000313" key="10">
    <source>
        <dbReference type="EMBL" id="CAF3723417.1"/>
    </source>
</evidence>
<keyword evidence="3 9" id="KW-0808">Transferase</keyword>
<name>A0A818WBH5_9BILA</name>
<dbReference type="EC" id="2.4.2.31" evidence="9"/>
<keyword evidence="5" id="KW-0677">Repeat</keyword>
<evidence type="ECO:0000256" key="4">
    <source>
        <dbReference type="ARBA" id="ARBA00022695"/>
    </source>
</evidence>
<feature type="repeat" description="TPR" evidence="8">
    <location>
        <begin position="488"/>
        <end position="521"/>
    </location>
</feature>
<evidence type="ECO:0000256" key="9">
    <source>
        <dbReference type="RuleBase" id="RU361228"/>
    </source>
</evidence>
<dbReference type="GO" id="GO:0106274">
    <property type="term" value="F:NAD+-protein-arginine ADP-ribosyltransferase activity"/>
    <property type="evidence" value="ECO:0007669"/>
    <property type="project" value="UniProtKB-EC"/>
</dbReference>
<evidence type="ECO:0000256" key="3">
    <source>
        <dbReference type="ARBA" id="ARBA00022679"/>
    </source>
</evidence>
<feature type="repeat" description="TPR" evidence="8">
    <location>
        <begin position="571"/>
        <end position="604"/>
    </location>
</feature>
<proteinExistence type="inferred from homology"/>
<evidence type="ECO:0000256" key="7">
    <source>
        <dbReference type="ARBA" id="ARBA00047597"/>
    </source>
</evidence>
<dbReference type="GO" id="GO:0016779">
    <property type="term" value="F:nucleotidyltransferase activity"/>
    <property type="evidence" value="ECO:0007669"/>
    <property type="project" value="UniProtKB-KW"/>
</dbReference>
<dbReference type="Pfam" id="PF01129">
    <property type="entry name" value="ART"/>
    <property type="match status" value="1"/>
</dbReference>
<reference evidence="10" key="1">
    <citation type="submission" date="2021-02" db="EMBL/GenBank/DDBJ databases">
        <authorList>
            <person name="Nowell W R."/>
        </authorList>
    </citation>
    <scope>NUCLEOTIDE SEQUENCE</scope>
</reference>
<evidence type="ECO:0000256" key="5">
    <source>
        <dbReference type="ARBA" id="ARBA00022737"/>
    </source>
</evidence>
<dbReference type="SUPFAM" id="SSF48452">
    <property type="entry name" value="TPR-like"/>
    <property type="match status" value="1"/>
</dbReference>
<dbReference type="InterPro" id="IPR000768">
    <property type="entry name" value="ART"/>
</dbReference>
<dbReference type="EMBL" id="CAJOBD010000820">
    <property type="protein sequence ID" value="CAF3723417.1"/>
    <property type="molecule type" value="Genomic_DNA"/>
</dbReference>
<dbReference type="PANTHER" id="PTHR45641">
    <property type="entry name" value="TETRATRICOPEPTIDE REPEAT PROTEIN (AFU_ORTHOLOGUE AFUA_6G03870)"/>
    <property type="match status" value="1"/>
</dbReference>
<organism evidence="10 11">
    <name type="scientific">Rotaria sordida</name>
    <dbReference type="NCBI Taxonomy" id="392033"/>
    <lineage>
        <taxon>Eukaryota</taxon>
        <taxon>Metazoa</taxon>
        <taxon>Spiralia</taxon>
        <taxon>Gnathifera</taxon>
        <taxon>Rotifera</taxon>
        <taxon>Eurotatoria</taxon>
        <taxon>Bdelloidea</taxon>
        <taxon>Philodinida</taxon>
        <taxon>Philodinidae</taxon>
        <taxon>Rotaria</taxon>
    </lineage>
</organism>
<dbReference type="InterPro" id="IPR011051">
    <property type="entry name" value="RmlC_Cupin_sf"/>
</dbReference>
<dbReference type="Proteomes" id="UP000663836">
    <property type="component" value="Unassembled WGS sequence"/>
</dbReference>
<dbReference type="Gene3D" id="3.90.176.10">
    <property type="entry name" value="Toxin ADP-ribosyltransferase, Chain A, domain 1"/>
    <property type="match status" value="1"/>
</dbReference>
<comment type="catalytic activity">
    <reaction evidence="7 9">
        <text>L-arginyl-[protein] + NAD(+) = N(omega)-(ADP-D-ribosyl)-L-arginyl-[protein] + nicotinamide + H(+)</text>
        <dbReference type="Rhea" id="RHEA:19149"/>
        <dbReference type="Rhea" id="RHEA-COMP:10532"/>
        <dbReference type="Rhea" id="RHEA-COMP:15087"/>
        <dbReference type="ChEBI" id="CHEBI:15378"/>
        <dbReference type="ChEBI" id="CHEBI:17154"/>
        <dbReference type="ChEBI" id="CHEBI:29965"/>
        <dbReference type="ChEBI" id="CHEBI:57540"/>
        <dbReference type="ChEBI" id="CHEBI:142554"/>
        <dbReference type="EC" id="2.4.2.31"/>
    </reaction>
</comment>
<dbReference type="SUPFAM" id="SSF51182">
    <property type="entry name" value="RmlC-like cupins"/>
    <property type="match status" value="1"/>
</dbReference>
<evidence type="ECO:0000256" key="2">
    <source>
        <dbReference type="ARBA" id="ARBA00022676"/>
    </source>
</evidence>
<accession>A0A818WBH5</accession>
<protein>
    <recommendedName>
        <fullName evidence="9">NAD(P)(+)--arginine ADP-ribosyltransferase</fullName>
        <ecNumber evidence="9">2.4.2.31</ecNumber>
    </recommendedName>
    <alternativeName>
        <fullName evidence="9">Mono(ADP-ribosyl)transferase</fullName>
    </alternativeName>
</protein>
<dbReference type="SUPFAM" id="SSF56399">
    <property type="entry name" value="ADP-ribosylation"/>
    <property type="match status" value="1"/>
</dbReference>
<dbReference type="InterPro" id="IPR011990">
    <property type="entry name" value="TPR-like_helical_dom_sf"/>
</dbReference>
<keyword evidence="9" id="KW-0521">NADP</keyword>
<sequence length="1111" mass="129534">MGKKASKAINRLKSRASSKENILFTTPNSPTFQLNETKFTPTSSKPLDLPDGVTIVWLDAGANLRSSDADATKLMLDKIHLPVLTFDDVKNCLNALSTINNKKSRVFLIVSGKFSTPILSELNKLPAIDSVFIFCARPEQYEHLIIENSPYVIGVFQEQDSLQLSLEIELNNYHIRAPIFNFFTQKQSAIRDLTYDAASFLWFQLLQKVLMKIKYDASDMKQMINQCRQHYARNAQQQKFCVDMDEFEKTYKPSDAINWYTRQSFVYKLVNASLRTEDIEALYIFRFYISDLCRQLTNEHKKLRIQHQKSPVLKLYRGCHMTLKELDKLRDTIDDMTSINGFISTSMQPWVADEFLSRDSHRGSDTQKVLWIIEADCRIDDIIFASITPYSEHPEEEEVIFNIGSAFRIVDVTLNKTSNIWHIKATATNAGSHAFSEYMKLLCHELNETSEKVIFGTLLIDMGKYVTAQRYFEDLIERCRDNNHPDLPAFHYNLGLTYTFQGDLDSAEKNFREALVYQELVSSKQRDVVRTLNALGWVYQDNGELDEAIEFYKKAESICKEKLGSNDLANAQTYTYMGRYYLERQQYNESNTCYERALKILHLHLPDRHQRLGIILSEMGDARRKQGEPEQALKLYQQAEAIFHDILPQHHPCMAYCWSGMGLVFLQLNNIEEAQRYHEKALKDQCCTETSVTPYDWKFYDRTDECYQFIKQADSKKNIVLISSGRLGADIINDLHDLSQLHSIYIYCNKKEKYEIWKINYKKVRGVFDDPVQLFDQMCQNLDEETRRSQLNSTSVNDIVPAPKSVAVKIHCLCKNEIKSYCQPNISWFPWQTSSCTTSLPIKGQGTIEIWQHESIPFELRISNKQDPNDNARNSYAIVLKIDTREAQLGTVSAQDGHILRVRDNTTEPHQVLQMDDNHWHCYWLTFYGEHRMIQYGIGEIRPKFKILEAYFEERDKAFIEMDQLENSKLIHPCVMKIWPPGHYSPVHNHGDAYGIIRILHGRLVLKFFPALLINLRQNPPIEQLFEENQVTWMIPKFNQTYQMLNPDMYGSCCITIHCYQYETNDQVYCEHFDFITNDGHHIEHYNCIPDNNYLTFKKIMMMESIHETIV</sequence>
<dbReference type="PANTHER" id="PTHR45641:SF19">
    <property type="entry name" value="NEPHROCYSTIN-3"/>
    <property type="match status" value="1"/>
</dbReference>
<dbReference type="Pfam" id="PF13424">
    <property type="entry name" value="TPR_12"/>
    <property type="match status" value="3"/>
</dbReference>
<feature type="repeat" description="TPR" evidence="8">
    <location>
        <begin position="529"/>
        <end position="562"/>
    </location>
</feature>
<keyword evidence="2 9" id="KW-0328">Glycosyltransferase</keyword>
<evidence type="ECO:0000256" key="1">
    <source>
        <dbReference type="ARBA" id="ARBA00009558"/>
    </source>
</evidence>
<evidence type="ECO:0000256" key="8">
    <source>
        <dbReference type="PROSITE-ProRule" id="PRU00339"/>
    </source>
</evidence>